<dbReference type="EMBL" id="JAAALK010000288">
    <property type="protein sequence ID" value="KAG8052228.1"/>
    <property type="molecule type" value="Genomic_DNA"/>
</dbReference>
<evidence type="ECO:0000313" key="3">
    <source>
        <dbReference type="Proteomes" id="UP000729402"/>
    </source>
</evidence>
<dbReference type="AlphaFoldDB" id="A0A8J5RMD4"/>
<evidence type="ECO:0000313" key="2">
    <source>
        <dbReference type="EMBL" id="KAG8052228.1"/>
    </source>
</evidence>
<reference evidence="2" key="2">
    <citation type="submission" date="2021-02" db="EMBL/GenBank/DDBJ databases">
        <authorList>
            <person name="Kimball J.A."/>
            <person name="Haas M.W."/>
            <person name="Macchietto M."/>
            <person name="Kono T."/>
            <person name="Duquette J."/>
            <person name="Shao M."/>
        </authorList>
    </citation>
    <scope>NUCLEOTIDE SEQUENCE</scope>
    <source>
        <tissue evidence="2">Fresh leaf tissue</tissue>
    </source>
</reference>
<feature type="compositionally biased region" description="Gly residues" evidence="1">
    <location>
        <begin position="69"/>
        <end position="84"/>
    </location>
</feature>
<comment type="caution">
    <text evidence="2">The sequence shown here is derived from an EMBL/GenBank/DDBJ whole genome shotgun (WGS) entry which is preliminary data.</text>
</comment>
<organism evidence="2 3">
    <name type="scientific">Zizania palustris</name>
    <name type="common">Northern wild rice</name>
    <dbReference type="NCBI Taxonomy" id="103762"/>
    <lineage>
        <taxon>Eukaryota</taxon>
        <taxon>Viridiplantae</taxon>
        <taxon>Streptophyta</taxon>
        <taxon>Embryophyta</taxon>
        <taxon>Tracheophyta</taxon>
        <taxon>Spermatophyta</taxon>
        <taxon>Magnoliopsida</taxon>
        <taxon>Liliopsida</taxon>
        <taxon>Poales</taxon>
        <taxon>Poaceae</taxon>
        <taxon>BOP clade</taxon>
        <taxon>Oryzoideae</taxon>
        <taxon>Oryzeae</taxon>
        <taxon>Zizaniinae</taxon>
        <taxon>Zizania</taxon>
    </lineage>
</organism>
<gene>
    <name evidence="2" type="ORF">GUJ93_ZPchr0001g30827</name>
</gene>
<sequence length="93" mass="9582">MGRRVDLVTHDYDGALDLGDHATSISLKTIGCTFWARDDNNDNQGRNTVPTTHDTVDAIGSTGANNMDLGGGQCLPSGGAGGLGRAKLWGGVP</sequence>
<reference evidence="2" key="1">
    <citation type="journal article" date="2021" name="bioRxiv">
        <title>Whole Genome Assembly and Annotation of Northern Wild Rice, Zizania palustris L., Supports a Whole Genome Duplication in the Zizania Genus.</title>
        <authorList>
            <person name="Haas M."/>
            <person name="Kono T."/>
            <person name="Macchietto M."/>
            <person name="Millas R."/>
            <person name="McGilp L."/>
            <person name="Shao M."/>
            <person name="Duquette J."/>
            <person name="Hirsch C.N."/>
            <person name="Kimball J."/>
        </authorList>
    </citation>
    <scope>NUCLEOTIDE SEQUENCE</scope>
    <source>
        <tissue evidence="2">Fresh leaf tissue</tissue>
    </source>
</reference>
<name>A0A8J5RMD4_ZIZPA</name>
<protein>
    <submittedName>
        <fullName evidence="2">Uncharacterized protein</fullName>
    </submittedName>
</protein>
<accession>A0A8J5RMD4</accession>
<dbReference type="Proteomes" id="UP000729402">
    <property type="component" value="Unassembled WGS sequence"/>
</dbReference>
<proteinExistence type="predicted"/>
<feature type="region of interest" description="Disordered" evidence="1">
    <location>
        <begin position="59"/>
        <end position="93"/>
    </location>
</feature>
<evidence type="ECO:0000256" key="1">
    <source>
        <dbReference type="SAM" id="MobiDB-lite"/>
    </source>
</evidence>
<keyword evidence="3" id="KW-1185">Reference proteome</keyword>